<accession>A0A5C3NPZ4</accession>
<keyword evidence="4" id="KW-0862">Zinc</keyword>
<dbReference type="PANTHER" id="PTHR46481">
    <property type="entry name" value="ZINC FINGER BED DOMAIN-CONTAINING PROTEIN 4"/>
    <property type="match status" value="1"/>
</dbReference>
<evidence type="ECO:0000256" key="4">
    <source>
        <dbReference type="ARBA" id="ARBA00022833"/>
    </source>
</evidence>
<dbReference type="AlphaFoldDB" id="A0A5C3NPZ4"/>
<evidence type="ECO:0000256" key="1">
    <source>
        <dbReference type="ARBA" id="ARBA00004123"/>
    </source>
</evidence>
<dbReference type="GO" id="GO:0008270">
    <property type="term" value="F:zinc ion binding"/>
    <property type="evidence" value="ECO:0007669"/>
    <property type="project" value="UniProtKB-KW"/>
</dbReference>
<dbReference type="Proteomes" id="UP000308197">
    <property type="component" value="Unassembled WGS sequence"/>
</dbReference>
<keyword evidence="5" id="KW-0539">Nucleus</keyword>
<dbReference type="EMBL" id="ML212045">
    <property type="protein sequence ID" value="TFK79414.1"/>
    <property type="molecule type" value="Genomic_DNA"/>
</dbReference>
<dbReference type="InParanoid" id="A0A5C3NPZ4"/>
<keyword evidence="2" id="KW-0479">Metal-binding</keyword>
<keyword evidence="7" id="KW-1185">Reference proteome</keyword>
<evidence type="ECO:0000256" key="5">
    <source>
        <dbReference type="ARBA" id="ARBA00023242"/>
    </source>
</evidence>
<evidence type="ECO:0000313" key="7">
    <source>
        <dbReference type="Proteomes" id="UP000308197"/>
    </source>
</evidence>
<gene>
    <name evidence="6" type="ORF">K466DRAFT_472998</name>
</gene>
<sequence>IAKYSSRWRSCVYAFFKAEVEVEEVGGRRCLVFRCAAKHCKIGSPVLRYLDKGDRSSSGNLYKHARSCWGTEAVEQAQELGDATRVRGTLVANILQNGTITQYFAPAKNSVTYSNRPLSRIQIRYSFRPFAVATDPGFLRLMKTGRPGMYIPSPTTISRDVKITLAGGRLRLSGMLRAYPGRLHFATDAWTSPNHRPFVAFTVHLEVNGATLSVLLDIVEVAKSHSGVNLARAF</sequence>
<reference evidence="6 7" key="1">
    <citation type="journal article" date="2019" name="Nat. Ecol. Evol.">
        <title>Megaphylogeny resolves global patterns of mushroom evolution.</title>
        <authorList>
            <person name="Varga T."/>
            <person name="Krizsan K."/>
            <person name="Foldi C."/>
            <person name="Dima B."/>
            <person name="Sanchez-Garcia M."/>
            <person name="Sanchez-Ramirez S."/>
            <person name="Szollosi G.J."/>
            <person name="Szarkandi J.G."/>
            <person name="Papp V."/>
            <person name="Albert L."/>
            <person name="Andreopoulos W."/>
            <person name="Angelini C."/>
            <person name="Antonin V."/>
            <person name="Barry K.W."/>
            <person name="Bougher N.L."/>
            <person name="Buchanan P."/>
            <person name="Buyck B."/>
            <person name="Bense V."/>
            <person name="Catcheside P."/>
            <person name="Chovatia M."/>
            <person name="Cooper J."/>
            <person name="Damon W."/>
            <person name="Desjardin D."/>
            <person name="Finy P."/>
            <person name="Geml J."/>
            <person name="Haridas S."/>
            <person name="Hughes K."/>
            <person name="Justo A."/>
            <person name="Karasinski D."/>
            <person name="Kautmanova I."/>
            <person name="Kiss B."/>
            <person name="Kocsube S."/>
            <person name="Kotiranta H."/>
            <person name="LaButti K.M."/>
            <person name="Lechner B.E."/>
            <person name="Liimatainen K."/>
            <person name="Lipzen A."/>
            <person name="Lukacs Z."/>
            <person name="Mihaltcheva S."/>
            <person name="Morgado L.N."/>
            <person name="Niskanen T."/>
            <person name="Noordeloos M.E."/>
            <person name="Ohm R.A."/>
            <person name="Ortiz-Santana B."/>
            <person name="Ovrebo C."/>
            <person name="Racz N."/>
            <person name="Riley R."/>
            <person name="Savchenko A."/>
            <person name="Shiryaev A."/>
            <person name="Soop K."/>
            <person name="Spirin V."/>
            <person name="Szebenyi C."/>
            <person name="Tomsovsky M."/>
            <person name="Tulloss R.E."/>
            <person name="Uehling J."/>
            <person name="Grigoriev I.V."/>
            <person name="Vagvolgyi C."/>
            <person name="Papp T."/>
            <person name="Martin F.M."/>
            <person name="Miettinen O."/>
            <person name="Hibbett D.S."/>
            <person name="Nagy L.G."/>
        </authorList>
    </citation>
    <scope>NUCLEOTIDE SEQUENCE [LARGE SCALE GENOMIC DNA]</scope>
    <source>
        <strain evidence="6 7">HHB13444</strain>
    </source>
</reference>
<organism evidence="6 7">
    <name type="scientific">Polyporus arcularius HHB13444</name>
    <dbReference type="NCBI Taxonomy" id="1314778"/>
    <lineage>
        <taxon>Eukaryota</taxon>
        <taxon>Fungi</taxon>
        <taxon>Dikarya</taxon>
        <taxon>Basidiomycota</taxon>
        <taxon>Agaricomycotina</taxon>
        <taxon>Agaricomycetes</taxon>
        <taxon>Polyporales</taxon>
        <taxon>Polyporaceae</taxon>
        <taxon>Polyporus</taxon>
    </lineage>
</organism>
<evidence type="ECO:0000256" key="3">
    <source>
        <dbReference type="ARBA" id="ARBA00022771"/>
    </source>
</evidence>
<dbReference type="GO" id="GO:0005634">
    <property type="term" value="C:nucleus"/>
    <property type="evidence" value="ECO:0007669"/>
    <property type="project" value="UniProtKB-SubCell"/>
</dbReference>
<evidence type="ECO:0000256" key="2">
    <source>
        <dbReference type="ARBA" id="ARBA00022723"/>
    </source>
</evidence>
<name>A0A5C3NPZ4_9APHY</name>
<evidence type="ECO:0000313" key="6">
    <source>
        <dbReference type="EMBL" id="TFK79414.1"/>
    </source>
</evidence>
<feature type="non-terminal residue" evidence="6">
    <location>
        <position position="234"/>
    </location>
</feature>
<dbReference type="InterPro" id="IPR052035">
    <property type="entry name" value="ZnF_BED_domain_contain"/>
</dbReference>
<feature type="non-terminal residue" evidence="6">
    <location>
        <position position="1"/>
    </location>
</feature>
<proteinExistence type="predicted"/>
<keyword evidence="3" id="KW-0863">Zinc-finger</keyword>
<dbReference type="PANTHER" id="PTHR46481:SF10">
    <property type="entry name" value="ZINC FINGER BED DOMAIN-CONTAINING PROTEIN 39"/>
    <property type="match status" value="1"/>
</dbReference>
<comment type="subcellular location">
    <subcellularLocation>
        <location evidence="1">Nucleus</location>
    </subcellularLocation>
</comment>
<protein>
    <submittedName>
        <fullName evidence="6">Uncharacterized protein</fullName>
    </submittedName>
</protein>